<organism evidence="5">
    <name type="scientific">Soboliphyme baturini</name>
    <dbReference type="NCBI Taxonomy" id="241478"/>
    <lineage>
        <taxon>Eukaryota</taxon>
        <taxon>Metazoa</taxon>
        <taxon>Ecdysozoa</taxon>
        <taxon>Nematoda</taxon>
        <taxon>Enoplea</taxon>
        <taxon>Dorylaimia</taxon>
        <taxon>Dioctophymatida</taxon>
        <taxon>Dioctophymatoidea</taxon>
        <taxon>Soboliphymatidae</taxon>
        <taxon>Soboliphyme</taxon>
    </lineage>
</organism>
<comment type="similarity">
    <text evidence="1">Belongs to the nematode transthyretin-like family.</text>
</comment>
<dbReference type="PANTHER" id="PTHR21700">
    <property type="entry name" value="TRANSTHYRETIN-LIKE FAMILY PROTEIN-RELATED"/>
    <property type="match status" value="1"/>
</dbReference>
<dbReference type="EMBL" id="UZAM01018744">
    <property type="protein sequence ID" value="VDP51643.1"/>
    <property type="molecule type" value="Genomic_DNA"/>
</dbReference>
<dbReference type="Proteomes" id="UP000270296">
    <property type="component" value="Unassembled WGS sequence"/>
</dbReference>
<keyword evidence="2" id="KW-0732">Signal</keyword>
<accession>A0A183JA66</accession>
<evidence type="ECO:0000256" key="1">
    <source>
        <dbReference type="ARBA" id="ARBA00010112"/>
    </source>
</evidence>
<feature type="chain" id="PRO_5043140504" evidence="2">
    <location>
        <begin position="24"/>
        <end position="128"/>
    </location>
</feature>
<evidence type="ECO:0000313" key="5">
    <source>
        <dbReference type="WBParaSite" id="SBAD_0001317501-mRNA-1"/>
    </source>
</evidence>
<dbReference type="Pfam" id="PF01060">
    <property type="entry name" value="TTR-52"/>
    <property type="match status" value="1"/>
</dbReference>
<name>A0A183JA66_9BILA</name>
<dbReference type="AlphaFoldDB" id="A0A183JA66"/>
<dbReference type="OrthoDB" id="5781504at2759"/>
<evidence type="ECO:0000313" key="4">
    <source>
        <dbReference type="Proteomes" id="UP000270296"/>
    </source>
</evidence>
<feature type="signal peptide" evidence="2">
    <location>
        <begin position="1"/>
        <end position="23"/>
    </location>
</feature>
<dbReference type="Gene3D" id="2.60.40.3330">
    <property type="match status" value="1"/>
</dbReference>
<dbReference type="GO" id="GO:0009986">
    <property type="term" value="C:cell surface"/>
    <property type="evidence" value="ECO:0007669"/>
    <property type="project" value="InterPro"/>
</dbReference>
<reference evidence="3 4" key="2">
    <citation type="submission" date="2018-11" db="EMBL/GenBank/DDBJ databases">
        <authorList>
            <consortium name="Pathogen Informatics"/>
        </authorList>
    </citation>
    <scope>NUCLEOTIDE SEQUENCE [LARGE SCALE GENOMIC DNA]</scope>
</reference>
<reference evidence="5" key="1">
    <citation type="submission" date="2016-06" db="UniProtKB">
        <authorList>
            <consortium name="WormBaseParasite"/>
        </authorList>
    </citation>
    <scope>IDENTIFICATION</scope>
</reference>
<protein>
    <submittedName>
        <fullName evidence="5">Transthyretin-like family protein</fullName>
    </submittedName>
</protein>
<sequence>MFCAVVAWLLFLLMPFCCREVSGKTKCAQAIGVLDCPSDPKKAADVEVYLMDDDGFLNPDDTMGWTTSNEKGEFTVQGCGYDLWSLPEPYLKILHFCGSSSEKVLKTPAKYIFRPHTIDYGIISLEGN</sequence>
<evidence type="ECO:0000256" key="2">
    <source>
        <dbReference type="SAM" id="SignalP"/>
    </source>
</evidence>
<keyword evidence="4" id="KW-1185">Reference proteome</keyword>
<dbReference type="InterPro" id="IPR001534">
    <property type="entry name" value="Transthyretin-like"/>
</dbReference>
<gene>
    <name evidence="3" type="ORF">SBAD_LOCUS12764</name>
</gene>
<evidence type="ECO:0000313" key="3">
    <source>
        <dbReference type="EMBL" id="VDP51643.1"/>
    </source>
</evidence>
<proteinExistence type="inferred from homology"/>
<dbReference type="PANTHER" id="PTHR21700:SF46">
    <property type="entry name" value="TRANSTHYRETIN-LIKE PROTEIN 52"/>
    <property type="match status" value="1"/>
</dbReference>
<dbReference type="InterPro" id="IPR038479">
    <property type="entry name" value="Transthyretin-like_sf"/>
</dbReference>
<dbReference type="WBParaSite" id="SBAD_0001317501-mRNA-1">
    <property type="protein sequence ID" value="SBAD_0001317501-mRNA-1"/>
    <property type="gene ID" value="SBAD_0001317501"/>
</dbReference>